<evidence type="ECO:0000313" key="3">
    <source>
        <dbReference type="Proteomes" id="UP000314294"/>
    </source>
</evidence>
<dbReference type="EMBL" id="SRLO01000395">
    <property type="protein sequence ID" value="TNN57856.1"/>
    <property type="molecule type" value="Genomic_DNA"/>
</dbReference>
<dbReference type="Proteomes" id="UP000314294">
    <property type="component" value="Unassembled WGS sequence"/>
</dbReference>
<feature type="region of interest" description="Disordered" evidence="1">
    <location>
        <begin position="39"/>
        <end position="66"/>
    </location>
</feature>
<gene>
    <name evidence="2" type="ORF">EYF80_031938</name>
</gene>
<evidence type="ECO:0000256" key="1">
    <source>
        <dbReference type="SAM" id="MobiDB-lite"/>
    </source>
</evidence>
<evidence type="ECO:0000313" key="2">
    <source>
        <dbReference type="EMBL" id="TNN57856.1"/>
    </source>
</evidence>
<sequence length="66" mass="7330">MMLLPAVLFQSRRQRTVHPTPDSEGIPCRVTDLLLASRGQQIRDPASVRDPPPPMDRSQPVLCPIA</sequence>
<protein>
    <submittedName>
        <fullName evidence="2">Uncharacterized protein</fullName>
    </submittedName>
</protein>
<organism evidence="2 3">
    <name type="scientific">Liparis tanakae</name>
    <name type="common">Tanaka's snailfish</name>
    <dbReference type="NCBI Taxonomy" id="230148"/>
    <lineage>
        <taxon>Eukaryota</taxon>
        <taxon>Metazoa</taxon>
        <taxon>Chordata</taxon>
        <taxon>Craniata</taxon>
        <taxon>Vertebrata</taxon>
        <taxon>Euteleostomi</taxon>
        <taxon>Actinopterygii</taxon>
        <taxon>Neopterygii</taxon>
        <taxon>Teleostei</taxon>
        <taxon>Neoteleostei</taxon>
        <taxon>Acanthomorphata</taxon>
        <taxon>Eupercaria</taxon>
        <taxon>Perciformes</taxon>
        <taxon>Cottioidei</taxon>
        <taxon>Cottales</taxon>
        <taxon>Liparidae</taxon>
        <taxon>Liparis</taxon>
    </lineage>
</organism>
<keyword evidence="3" id="KW-1185">Reference proteome</keyword>
<name>A0A4Z2GWG0_9TELE</name>
<reference evidence="2 3" key="1">
    <citation type="submission" date="2019-03" db="EMBL/GenBank/DDBJ databases">
        <title>First draft genome of Liparis tanakae, snailfish: a comprehensive survey of snailfish specific genes.</title>
        <authorList>
            <person name="Kim W."/>
            <person name="Song I."/>
            <person name="Jeong J.-H."/>
            <person name="Kim D."/>
            <person name="Kim S."/>
            <person name="Ryu S."/>
            <person name="Song J.Y."/>
            <person name="Lee S.K."/>
        </authorList>
    </citation>
    <scope>NUCLEOTIDE SEQUENCE [LARGE SCALE GENOMIC DNA]</scope>
    <source>
        <tissue evidence="2">Muscle</tissue>
    </source>
</reference>
<proteinExistence type="predicted"/>
<comment type="caution">
    <text evidence="2">The sequence shown here is derived from an EMBL/GenBank/DDBJ whole genome shotgun (WGS) entry which is preliminary data.</text>
</comment>
<dbReference type="AlphaFoldDB" id="A0A4Z2GWG0"/>
<accession>A0A4Z2GWG0</accession>